<dbReference type="RefSeq" id="WP_258425260.1">
    <property type="nucleotide sequence ID" value="NZ_JANSUY010000029.1"/>
</dbReference>
<reference evidence="2" key="1">
    <citation type="submission" date="2022-08" db="EMBL/GenBank/DDBJ databases">
        <authorList>
            <person name="Zhang D."/>
        </authorList>
    </citation>
    <scope>NUCLEOTIDE SEQUENCE</scope>
    <source>
        <strain evidence="2">XJ19-11</strain>
    </source>
</reference>
<keyword evidence="3" id="KW-1185">Reference proteome</keyword>
<sequence>MKYRVLLFIIASISVIIFFSCKEEEEPLQVLPPVEGGEWIIYQLAKVPAADIPVGDKSFSGTIGGVEISLARIPGDSLIFIIPDIGTGPTQMEVTMGRQIRTWDLQLIKWPNNTDTGVFFDKFLKSALDLQIKIQEVDELKEMAIPFGTWITFFTQKLQSLSDIEKEAMAGTFQAGQNHLFFENPKKSFELSCLNGPEDTMSSMTYGFVTYDISYLKHISKLPKTSFHEALVAGFGLSFWYQKILLEYYAYQTLLCPVIQDIQLIESSTGKILQPSDIVSIEPLEPISFKAVGTFRKITKTDIEQGLDAIFSPTYGFRRKALLSKYFTSWIQTYIEDYKWDLPILNERSLVFAPDEAPITTGPVIGQSWYLPYMDNPDVRLVENNFVGDSLTLKFENYLGDPLPFNLKLELWAPSFNKGFEVSAVLQTGCPLTVDLLMIGRTHSLDIVSGLQPYEITWSNGVLGVLSQNLAPGNYDVKVIDADGCERTIPFPVPEFGTVEDIDGNVYETVKIGNTWWMTENLRTTRKKDGTAIQLIEADAAWSSATGPAYSWKGNDSSIDEIYGKLYNYPAACCDICPEGWRLPGIAEFSSLSGIFGMKYGKHMKEVNGWPMGSLKSTNLSGLRILPSGARSGTNGHFGGLSGELATFWTSAKDAYGLPQIGLLLGSADFFSVTFSTNSRDGLSVRCVK</sequence>
<protein>
    <submittedName>
        <fullName evidence="2">Fibrobacter succinogenes major paralogous domain-containing protein</fullName>
    </submittedName>
</protein>
<dbReference type="NCBIfam" id="TIGR02145">
    <property type="entry name" value="Fib_succ_major"/>
    <property type="match status" value="1"/>
</dbReference>
<name>A0A9X2PEU2_9BACT</name>
<evidence type="ECO:0000259" key="1">
    <source>
        <dbReference type="Pfam" id="PF09603"/>
    </source>
</evidence>
<proteinExistence type="predicted"/>
<gene>
    <name evidence="2" type="ORF">NU887_20480</name>
</gene>
<dbReference type="InterPro" id="IPR011871">
    <property type="entry name" value="Fib_succ_major"/>
</dbReference>
<dbReference type="AlphaFoldDB" id="A0A9X2PEU2"/>
<feature type="domain" description="Fibrobacter succinogenes major paralogous" evidence="1">
    <location>
        <begin position="510"/>
        <end position="689"/>
    </location>
</feature>
<accession>A0A9X2PEU2</accession>
<evidence type="ECO:0000313" key="2">
    <source>
        <dbReference type="EMBL" id="MCR9017425.1"/>
    </source>
</evidence>
<evidence type="ECO:0000313" key="3">
    <source>
        <dbReference type="Proteomes" id="UP001142175"/>
    </source>
</evidence>
<dbReference type="Pfam" id="PF09603">
    <property type="entry name" value="Fib_succ_major"/>
    <property type="match status" value="1"/>
</dbReference>
<comment type="caution">
    <text evidence="2">The sequence shown here is derived from an EMBL/GenBank/DDBJ whole genome shotgun (WGS) entry which is preliminary data.</text>
</comment>
<dbReference type="PROSITE" id="PS51257">
    <property type="entry name" value="PROKAR_LIPOPROTEIN"/>
    <property type="match status" value="1"/>
</dbReference>
<dbReference type="EMBL" id="JANSUY010000029">
    <property type="protein sequence ID" value="MCR9017425.1"/>
    <property type="molecule type" value="Genomic_DNA"/>
</dbReference>
<dbReference type="Proteomes" id="UP001142175">
    <property type="component" value="Unassembled WGS sequence"/>
</dbReference>
<organism evidence="2 3">
    <name type="scientific">Aquiflexum gelatinilyticum</name>
    <dbReference type="NCBI Taxonomy" id="2961943"/>
    <lineage>
        <taxon>Bacteria</taxon>
        <taxon>Pseudomonadati</taxon>
        <taxon>Bacteroidota</taxon>
        <taxon>Cytophagia</taxon>
        <taxon>Cytophagales</taxon>
        <taxon>Cyclobacteriaceae</taxon>
        <taxon>Aquiflexum</taxon>
    </lineage>
</organism>